<feature type="coiled-coil region" evidence="2">
    <location>
        <begin position="519"/>
        <end position="567"/>
    </location>
</feature>
<proteinExistence type="predicted"/>
<organism evidence="7">
    <name type="scientific">Soboliphyme baturini</name>
    <dbReference type="NCBI Taxonomy" id="241478"/>
    <lineage>
        <taxon>Eukaryota</taxon>
        <taxon>Metazoa</taxon>
        <taxon>Ecdysozoa</taxon>
        <taxon>Nematoda</taxon>
        <taxon>Enoplea</taxon>
        <taxon>Dorylaimia</taxon>
        <taxon>Dioctophymatida</taxon>
        <taxon>Dioctophymatoidea</taxon>
        <taxon>Soboliphymatidae</taxon>
        <taxon>Soboliphyme</taxon>
    </lineage>
</organism>
<feature type="coiled-coil region" evidence="2">
    <location>
        <begin position="728"/>
        <end position="772"/>
    </location>
</feature>
<evidence type="ECO:0000313" key="5">
    <source>
        <dbReference type="EMBL" id="VDO94640.1"/>
    </source>
</evidence>
<reference evidence="5 6" key="2">
    <citation type="submission" date="2018-11" db="EMBL/GenBank/DDBJ databases">
        <authorList>
            <consortium name="Pathogen Informatics"/>
        </authorList>
    </citation>
    <scope>NUCLEOTIDE SEQUENCE [LARGE SCALE GENOMIC DNA]</scope>
</reference>
<dbReference type="WBParaSite" id="SBAD_0000160101-mRNA-1">
    <property type="protein sequence ID" value="SBAD_0000160101-mRNA-1"/>
    <property type="gene ID" value="SBAD_0000160101"/>
</dbReference>
<keyword evidence="6" id="KW-1185">Reference proteome</keyword>
<protein>
    <submittedName>
        <fullName evidence="7">Rootletin</fullName>
    </submittedName>
</protein>
<reference evidence="7" key="1">
    <citation type="submission" date="2016-06" db="UniProtKB">
        <authorList>
            <consortium name="WormBaseParasite"/>
        </authorList>
    </citation>
    <scope>IDENTIFICATION</scope>
</reference>
<name>A0A183ID36_9BILA</name>
<evidence type="ECO:0000256" key="2">
    <source>
        <dbReference type="SAM" id="Coils"/>
    </source>
</evidence>
<dbReference type="InterPro" id="IPR055167">
    <property type="entry name" value="Rootletin-like_CC"/>
</dbReference>
<keyword evidence="1 2" id="KW-0175">Coiled coil</keyword>
<evidence type="ECO:0000313" key="7">
    <source>
        <dbReference type="WBParaSite" id="SBAD_0000160101-mRNA-1"/>
    </source>
</evidence>
<accession>A0A183ID36</accession>
<feature type="compositionally biased region" description="Basic and acidic residues" evidence="3">
    <location>
        <begin position="10"/>
        <end position="21"/>
    </location>
</feature>
<dbReference type="Proteomes" id="UP000270296">
    <property type="component" value="Unassembled WGS sequence"/>
</dbReference>
<feature type="region of interest" description="Disordered" evidence="3">
    <location>
        <begin position="1"/>
        <end position="21"/>
    </location>
</feature>
<evidence type="ECO:0000256" key="1">
    <source>
        <dbReference type="ARBA" id="ARBA00023054"/>
    </source>
</evidence>
<dbReference type="Pfam" id="PF15035">
    <property type="entry name" value="Rootletin"/>
    <property type="match status" value="1"/>
</dbReference>
<dbReference type="EMBL" id="UZAM01006855">
    <property type="protein sequence ID" value="VDO94640.1"/>
    <property type="molecule type" value="Genomic_DNA"/>
</dbReference>
<feature type="coiled-coil region" evidence="2">
    <location>
        <begin position="661"/>
        <end position="688"/>
    </location>
</feature>
<evidence type="ECO:0000259" key="4">
    <source>
        <dbReference type="Pfam" id="PF15035"/>
    </source>
</evidence>
<feature type="coiled-coil region" evidence="2">
    <location>
        <begin position="591"/>
        <end position="625"/>
    </location>
</feature>
<feature type="domain" description="Rootletin-like coiled-coil" evidence="4">
    <location>
        <begin position="127"/>
        <end position="204"/>
    </location>
</feature>
<feature type="coiled-coil region" evidence="2">
    <location>
        <begin position="390"/>
        <end position="452"/>
    </location>
</feature>
<sequence length="805" mass="92538">MQRPIRRPRIRQDDALNERDETNAQEEIVLFQGNAMDTSVSILQDFPVAHSDDCSVNHDSVAIRLPPLADVEFQQRLSAQAELISGLQRSVLEFKQRIENLDSNSQAFLAARSTGDAGALLNGICMSDIVRLGIEWQQWVHEFKEHSLKCQREKESYVSHLRNDHGRFLELWRMVQQLRREFSNARSLTFRNLSSFGGELRRVSKETFVACHRLNMKYLRTVVSKGITKRSKSKVEAVDSEVLICADSSSEDSKQQATASNNISSGPSSLERHLTHFLMRLIDLPQSPDVYFMNMTYCLSISMLQFDNEGLEVAMAEKNTMLQRLSSEVESGEQFLSGCLALAEEILQRDVETREENKCPAEQLEGDSKFKVMLALQSALKMAQERKQASQISESQLKSANDDAAAARQELDLTVEKYAELKRDFAVLQEKMTALEDENEAIVNELKKCKSDQEVDNEQLKRLKTMEADYERLKIISQKKQFELERALHERSTADDRIKVIIEENKHFREDLSQRCRTCENLTRDVATIAQEKEGLQVEIQRLKREIASANDSRESLQLELNNSERRFTMLVEDFEKFRETEVDGGMEHEVQAIARQRDSLLKLINELKSNIQQLTKEKSSNKKSRELLEKLLSESRNENLRQSATISSLNQQLESTGKIQDQLEVQHRKAEDELRELRKKLSCCQQANAAGDERLKCVSNELEHCRLDFIAARENQSETIREKNSYYNELLKTKAETSALRQEVERRVMEKAELEATVQRLQLSCKVTMEENAVIKQSLDEIKDGKSEEKTIRSMQIKACIVPQ</sequence>
<dbReference type="AlphaFoldDB" id="A0A183ID36"/>
<gene>
    <name evidence="5" type="ORF">SBAD_LOCUS1530</name>
</gene>
<dbReference type="OrthoDB" id="3549872at2759"/>
<evidence type="ECO:0000256" key="3">
    <source>
        <dbReference type="SAM" id="MobiDB-lite"/>
    </source>
</evidence>
<evidence type="ECO:0000313" key="6">
    <source>
        <dbReference type="Proteomes" id="UP000270296"/>
    </source>
</evidence>